<evidence type="ECO:0000259" key="3">
    <source>
        <dbReference type="Pfam" id="PF25469"/>
    </source>
</evidence>
<dbReference type="PANTHER" id="PTHR19871:SF14">
    <property type="entry name" value="DUF4062 DOMAIN-CONTAINING PROTEIN"/>
    <property type="match status" value="1"/>
</dbReference>
<dbReference type="STRING" id="283909.R7U1F1"/>
<accession>R7U1F1</accession>
<gene>
    <name evidence="4" type="ORF">CAPTEDRAFT_103793</name>
</gene>
<evidence type="ECO:0000256" key="2">
    <source>
        <dbReference type="ARBA" id="ARBA00022737"/>
    </source>
</evidence>
<organism evidence="4">
    <name type="scientific">Capitella teleta</name>
    <name type="common">Polychaete worm</name>
    <dbReference type="NCBI Taxonomy" id="283909"/>
    <lineage>
        <taxon>Eukaryota</taxon>
        <taxon>Metazoa</taxon>
        <taxon>Spiralia</taxon>
        <taxon>Lophotrochozoa</taxon>
        <taxon>Annelida</taxon>
        <taxon>Polychaeta</taxon>
        <taxon>Sedentaria</taxon>
        <taxon>Scolecida</taxon>
        <taxon>Capitellidae</taxon>
        <taxon>Capitella</taxon>
    </lineage>
</organism>
<dbReference type="OMA" id="EYNCLNI"/>
<evidence type="ECO:0000313" key="6">
    <source>
        <dbReference type="Proteomes" id="UP000014760"/>
    </source>
</evidence>
<feature type="domain" description="NWD1/2-like winged helix-turn-helix" evidence="3">
    <location>
        <begin position="96"/>
        <end position="207"/>
    </location>
</feature>
<evidence type="ECO:0000313" key="4">
    <source>
        <dbReference type="EMBL" id="ELT97481.1"/>
    </source>
</evidence>
<sequence length="240" mass="28133">MVLSTLPRECDVLDTLKALIPDTSNFLQILPLGRQLSYDLIQEWLSQRSRSLSDQQMQIVSSALNRCSLPLYTRLIFEEICRWSSYSPLDQVRLELTVKGVINTLFDRLEKYHGRTFVRHVLSYLTASKNGLSDMELEDVLSLDDTVLNDVFVHWLPPVRRIPPLLWPRLHNELSCYIIKREANGIMVYFWYHRQFISVARERYLSDIGHRLYIHSSLAHYFQGTWGAGGRKAFRYSTHQ</sequence>
<dbReference type="Pfam" id="PF25469">
    <property type="entry name" value="WHD_NWD1"/>
    <property type="match status" value="1"/>
</dbReference>
<reference evidence="5" key="3">
    <citation type="submission" date="2015-06" db="UniProtKB">
        <authorList>
            <consortium name="EnsemblMetazoa"/>
        </authorList>
    </citation>
    <scope>IDENTIFICATION</scope>
</reference>
<dbReference type="HOGENOM" id="CLU_104033_0_0_1"/>
<dbReference type="EMBL" id="KB308559">
    <property type="protein sequence ID" value="ELT97481.1"/>
    <property type="molecule type" value="Genomic_DNA"/>
</dbReference>
<dbReference type="OrthoDB" id="2325716at2759"/>
<dbReference type="PANTHER" id="PTHR19871">
    <property type="entry name" value="BETA TRANSDUCIN-RELATED PROTEIN"/>
    <property type="match status" value="1"/>
</dbReference>
<protein>
    <recommendedName>
        <fullName evidence="3">NWD1/2-like winged helix-turn-helix domain-containing protein</fullName>
    </recommendedName>
</protein>
<feature type="non-terminal residue" evidence="4">
    <location>
        <position position="240"/>
    </location>
</feature>
<evidence type="ECO:0000313" key="5">
    <source>
        <dbReference type="EnsemblMetazoa" id="CapteP103793"/>
    </source>
</evidence>
<dbReference type="AlphaFoldDB" id="R7U1F1"/>
<keyword evidence="1" id="KW-0853">WD repeat</keyword>
<dbReference type="EnsemblMetazoa" id="CapteT103793">
    <property type="protein sequence ID" value="CapteP103793"/>
    <property type="gene ID" value="CapteG103793"/>
</dbReference>
<reference evidence="4 6" key="2">
    <citation type="journal article" date="2013" name="Nature">
        <title>Insights into bilaterian evolution from three spiralian genomes.</title>
        <authorList>
            <person name="Simakov O."/>
            <person name="Marletaz F."/>
            <person name="Cho S.J."/>
            <person name="Edsinger-Gonzales E."/>
            <person name="Havlak P."/>
            <person name="Hellsten U."/>
            <person name="Kuo D.H."/>
            <person name="Larsson T."/>
            <person name="Lv J."/>
            <person name="Arendt D."/>
            <person name="Savage R."/>
            <person name="Osoegawa K."/>
            <person name="de Jong P."/>
            <person name="Grimwood J."/>
            <person name="Chapman J.A."/>
            <person name="Shapiro H."/>
            <person name="Aerts A."/>
            <person name="Otillar R.P."/>
            <person name="Terry A.Y."/>
            <person name="Boore J.L."/>
            <person name="Grigoriev I.V."/>
            <person name="Lindberg D.R."/>
            <person name="Seaver E.C."/>
            <person name="Weisblat D.A."/>
            <person name="Putnam N.H."/>
            <person name="Rokhsar D.S."/>
        </authorList>
    </citation>
    <scope>NUCLEOTIDE SEQUENCE</scope>
    <source>
        <strain evidence="4 6">I ESC-2004</strain>
    </source>
</reference>
<keyword evidence="6" id="KW-1185">Reference proteome</keyword>
<dbReference type="Proteomes" id="UP000014760">
    <property type="component" value="Unassembled WGS sequence"/>
</dbReference>
<keyword evidence="2" id="KW-0677">Repeat</keyword>
<dbReference type="InterPro" id="IPR052752">
    <property type="entry name" value="NACHT-WD_repeat"/>
</dbReference>
<dbReference type="EMBL" id="AMQN01002176">
    <property type="status" value="NOT_ANNOTATED_CDS"/>
    <property type="molecule type" value="Genomic_DNA"/>
</dbReference>
<reference evidence="6" key="1">
    <citation type="submission" date="2012-12" db="EMBL/GenBank/DDBJ databases">
        <authorList>
            <person name="Hellsten U."/>
            <person name="Grimwood J."/>
            <person name="Chapman J.A."/>
            <person name="Shapiro H."/>
            <person name="Aerts A."/>
            <person name="Otillar R.P."/>
            <person name="Terry A.Y."/>
            <person name="Boore J.L."/>
            <person name="Simakov O."/>
            <person name="Marletaz F."/>
            <person name="Cho S.-J."/>
            <person name="Edsinger-Gonzales E."/>
            <person name="Havlak P."/>
            <person name="Kuo D.-H."/>
            <person name="Larsson T."/>
            <person name="Lv J."/>
            <person name="Arendt D."/>
            <person name="Savage R."/>
            <person name="Osoegawa K."/>
            <person name="de Jong P."/>
            <person name="Lindberg D.R."/>
            <person name="Seaver E.C."/>
            <person name="Weisblat D.A."/>
            <person name="Putnam N.H."/>
            <person name="Grigoriev I.V."/>
            <person name="Rokhsar D.S."/>
        </authorList>
    </citation>
    <scope>NUCLEOTIDE SEQUENCE</scope>
    <source>
        <strain evidence="6">I ESC-2004</strain>
    </source>
</reference>
<name>R7U1F1_CAPTE</name>
<proteinExistence type="predicted"/>
<dbReference type="InterPro" id="IPR057588">
    <property type="entry name" value="NWD1/2-like_WH"/>
</dbReference>
<evidence type="ECO:0000256" key="1">
    <source>
        <dbReference type="ARBA" id="ARBA00022574"/>
    </source>
</evidence>